<dbReference type="GO" id="GO:0006457">
    <property type="term" value="P:protein folding"/>
    <property type="evidence" value="ECO:0007669"/>
    <property type="project" value="InterPro"/>
</dbReference>
<organism evidence="3 4">
    <name type="scientific">Caenorhabditis auriculariae</name>
    <dbReference type="NCBI Taxonomy" id="2777116"/>
    <lineage>
        <taxon>Eukaryota</taxon>
        <taxon>Metazoa</taxon>
        <taxon>Ecdysozoa</taxon>
        <taxon>Nematoda</taxon>
        <taxon>Chromadorea</taxon>
        <taxon>Rhabditida</taxon>
        <taxon>Rhabditina</taxon>
        <taxon>Rhabditomorpha</taxon>
        <taxon>Rhabditoidea</taxon>
        <taxon>Rhabditidae</taxon>
        <taxon>Peloderinae</taxon>
        <taxon>Caenorhabditis</taxon>
    </lineage>
</organism>
<gene>
    <name evidence="3" type="ORF">CAUJ_LOCUS2382</name>
</gene>
<protein>
    <recommendedName>
        <fullName evidence="2">Chaperone DnaJ C-terminal domain-containing protein</fullName>
    </recommendedName>
</protein>
<evidence type="ECO:0000313" key="3">
    <source>
        <dbReference type="EMBL" id="CAD6186463.1"/>
    </source>
</evidence>
<comment type="caution">
    <text evidence="3">The sequence shown here is derived from an EMBL/GenBank/DDBJ whole genome shotgun (WGS) entry which is preliminary data.</text>
</comment>
<accession>A0A8S1GUU2</accession>
<evidence type="ECO:0000259" key="2">
    <source>
        <dbReference type="Pfam" id="PF01556"/>
    </source>
</evidence>
<dbReference type="Gene3D" id="2.60.260.20">
    <property type="entry name" value="Urease metallochaperone UreE, N-terminal domain"/>
    <property type="match status" value="2"/>
</dbReference>
<dbReference type="PANTHER" id="PTHR24078">
    <property type="entry name" value="DNAJ HOMOLOG SUBFAMILY C MEMBER"/>
    <property type="match status" value="1"/>
</dbReference>
<proteinExistence type="predicted"/>
<name>A0A8S1GUU2_9PELO</name>
<feature type="domain" description="Chaperone DnaJ C-terminal" evidence="2">
    <location>
        <begin position="3"/>
        <end position="139"/>
    </location>
</feature>
<evidence type="ECO:0000256" key="1">
    <source>
        <dbReference type="ARBA" id="ARBA00023186"/>
    </source>
</evidence>
<dbReference type="AlphaFoldDB" id="A0A8S1GUU2"/>
<dbReference type="Proteomes" id="UP000835052">
    <property type="component" value="Unassembled WGS sequence"/>
</dbReference>
<dbReference type="EMBL" id="CAJGYM010000004">
    <property type="protein sequence ID" value="CAD6186463.1"/>
    <property type="molecule type" value="Genomic_DNA"/>
</dbReference>
<keyword evidence="4" id="KW-1185">Reference proteome</keyword>
<dbReference type="Pfam" id="PF01556">
    <property type="entry name" value="DnaJ_C"/>
    <property type="match status" value="1"/>
</dbReference>
<sequence length="140" mass="15567">MCGATKIVTVTRNNGSGLENKNFELKIEPGMIEGDVLTFPGDGDSLPKKKPQDLIFELKIKSNPELRRDGADLHYTHRLPFADNVCGKTICVPELAGEVRFTLMEPVESGTVRRFPRLGLPKNGGKRGELIVTFEIIYPR</sequence>
<reference evidence="3" key="1">
    <citation type="submission" date="2020-10" db="EMBL/GenBank/DDBJ databases">
        <authorList>
            <person name="Kikuchi T."/>
        </authorList>
    </citation>
    <scope>NUCLEOTIDE SEQUENCE</scope>
    <source>
        <strain evidence="3">NKZ352</strain>
    </source>
</reference>
<dbReference type="CDD" id="cd10747">
    <property type="entry name" value="DnaJ_C"/>
    <property type="match status" value="1"/>
</dbReference>
<dbReference type="PANTHER" id="PTHR24078:SF553">
    <property type="entry name" value="DNAJ HOMOLOG SUBFAMILY B MEMBER 5"/>
    <property type="match status" value="1"/>
</dbReference>
<dbReference type="GO" id="GO:0051087">
    <property type="term" value="F:protein-folding chaperone binding"/>
    <property type="evidence" value="ECO:0007669"/>
    <property type="project" value="TreeGrafter"/>
</dbReference>
<keyword evidence="1" id="KW-0143">Chaperone</keyword>
<dbReference type="GO" id="GO:0051082">
    <property type="term" value="F:unfolded protein binding"/>
    <property type="evidence" value="ECO:0007669"/>
    <property type="project" value="InterPro"/>
</dbReference>
<dbReference type="InterPro" id="IPR002939">
    <property type="entry name" value="DnaJ_C"/>
</dbReference>
<dbReference type="InterPro" id="IPR051339">
    <property type="entry name" value="DnaJ_subfamily_B"/>
</dbReference>
<evidence type="ECO:0000313" key="4">
    <source>
        <dbReference type="Proteomes" id="UP000835052"/>
    </source>
</evidence>
<dbReference type="OrthoDB" id="550424at2759"/>
<dbReference type="GO" id="GO:0005829">
    <property type="term" value="C:cytosol"/>
    <property type="evidence" value="ECO:0007669"/>
    <property type="project" value="TreeGrafter"/>
</dbReference>
<dbReference type="SUPFAM" id="SSF49493">
    <property type="entry name" value="HSP40/DnaJ peptide-binding domain"/>
    <property type="match status" value="2"/>
</dbReference>
<dbReference type="InterPro" id="IPR008971">
    <property type="entry name" value="HSP40/DnaJ_pept-bd"/>
</dbReference>